<dbReference type="AlphaFoldDB" id="A0A109XY06"/>
<accession>A0A109XY06</accession>
<evidence type="ECO:0000313" key="2">
    <source>
        <dbReference type="Proteomes" id="UP000060602"/>
    </source>
</evidence>
<dbReference type="InterPro" id="IPR037053">
    <property type="entry name" value="Phage_tail_collar_dom_sf"/>
</dbReference>
<dbReference type="EMBL" id="CP014060">
    <property type="protein sequence ID" value="AMG39155.1"/>
    <property type="molecule type" value="Genomic_DNA"/>
</dbReference>
<protein>
    <submittedName>
        <fullName evidence="1">Phage tail protein</fullName>
    </submittedName>
</protein>
<dbReference type="Gene3D" id="3.90.1340.10">
    <property type="entry name" value="Phage tail collar domain"/>
    <property type="match status" value="1"/>
</dbReference>
<organism evidence="1 2">
    <name type="scientific">Alcaligenes xylosoxydans xylosoxydans</name>
    <name type="common">Achromobacter xylosoxidans</name>
    <dbReference type="NCBI Taxonomy" id="85698"/>
    <lineage>
        <taxon>Bacteria</taxon>
        <taxon>Pseudomonadati</taxon>
        <taxon>Pseudomonadota</taxon>
        <taxon>Betaproteobacteria</taxon>
        <taxon>Burkholderiales</taxon>
        <taxon>Alcaligenaceae</taxon>
        <taxon>Achromobacter</taxon>
    </lineage>
</organism>
<sequence>MQSLKPINVGHAPNDQTGDTLRDAMALVNENFAKTRVGVEAVEVSAAAAQRKADAAVPASEKGAAGGVTPLDAAGKVPAAHLPPPAIPLSQKSAPGGVAPLGEDGRVPVDHLPIPAPVEPSVPLAEKGQPNGVATLAANGKIAPAQLPALIPAAEKAQPHGVATLAEDGLIVANQLPPLVPASDKGRPGGVATLGADGRVPALQLAAVPSAEKGQAGGVATLDAGGKVPVGQLPPIPSGPPVASVAWWPLRTSIPAGQIPADGQTVSRATFPDLAAMVTGGKVPVVTEADWLADPLKRGSYTIGDGSTTIRIPDLNGQSAGALGALFLRGDGTESAGANGVIQRDATQRVQGIARLRSGDAGLGIAAGGALTLTSGDVSSYNLSMTVKNTPDTVLGFDNAAQARVAAENRPTNVSGVWTIQAFGAVTEPGAVNAAQLASDLATAQSALQQLRSQMPGIGQVFRRRTTVLRTWYQNVTARPILVGTHFIGEAAGTVIVAGYLNTLSGTSGSAPYHYDSIPGAYAGLRCGFTLQVPPGMWWMVDTVNANVEPTYSWEYA</sequence>
<evidence type="ECO:0000313" key="1">
    <source>
        <dbReference type="EMBL" id="AMG39155.1"/>
    </source>
</evidence>
<dbReference type="Proteomes" id="UP000060602">
    <property type="component" value="Chromosome"/>
</dbReference>
<name>A0A109XY06_ALCXX</name>
<reference evidence="2" key="1">
    <citation type="submission" date="2015-12" db="EMBL/GenBank/DDBJ databases">
        <title>FDA dAtabase for Regulatory Grade micrObial Sequences (FDA-ARGOS): Supporting development and validation of Infectious Disease Dx tests.</title>
        <authorList>
            <person name="Case J."/>
            <person name="Tallon L."/>
            <person name="Sadzewicz L."/>
            <person name="Sengamalay N."/>
            <person name="Ott S."/>
            <person name="Godinez A."/>
            <person name="Nagaraj S."/>
            <person name="Nadendla S."/>
            <person name="Sichtig H."/>
        </authorList>
    </citation>
    <scope>NUCLEOTIDE SEQUENCE [LARGE SCALE GENOMIC DNA]</scope>
    <source>
        <strain evidence="2">FDAARGOS_147</strain>
    </source>
</reference>
<dbReference type="RefSeq" id="WP_061073659.1">
    <property type="nucleotide sequence ID" value="NZ_CP014060.2"/>
</dbReference>
<gene>
    <name evidence="1" type="ORF">AL504_25940</name>
</gene>
<proteinExistence type="predicted"/>
<dbReference type="SUPFAM" id="SSF88874">
    <property type="entry name" value="Receptor-binding domain of short tail fibre protein gp12"/>
    <property type="match status" value="1"/>
</dbReference>